<keyword evidence="3 8" id="KW-0235">DNA replication</keyword>
<comment type="caution">
    <text evidence="8">Lacks conserved residue(s) required for the propagation of feature annotation.</text>
</comment>
<dbReference type="Proteomes" id="UP000177097">
    <property type="component" value="Unassembled WGS sequence"/>
</dbReference>
<comment type="subcellular location">
    <subcellularLocation>
        <location evidence="8">Cytoplasm</location>
    </subcellularLocation>
</comment>
<dbReference type="PRINTS" id="PR00051">
    <property type="entry name" value="DNAA"/>
</dbReference>
<dbReference type="SMART" id="SM00760">
    <property type="entry name" value="Bac_DnaA_C"/>
    <property type="match status" value="1"/>
</dbReference>
<feature type="domain" description="AAA+ ATPase" evidence="13">
    <location>
        <begin position="153"/>
        <end position="284"/>
    </location>
</feature>
<name>A0A1F7U249_9BACT</name>
<dbReference type="SUPFAM" id="SSF52540">
    <property type="entry name" value="P-loop containing nucleoside triphosphate hydrolases"/>
    <property type="match status" value="1"/>
</dbReference>
<comment type="subunit">
    <text evidence="8">Oligomerizes as a right-handed, spiral filament on DNA at oriC.</text>
</comment>
<comment type="function">
    <text evidence="8 10">Plays an essential role in the initiation and regulation of chromosomal replication. ATP-DnaA binds to the origin of replication (oriC) to initiate formation of the DNA replication initiation complex once per cell cycle. Binds the DnaA box (a 9 base pair repeat at the origin) and separates the double-stranded (ds)DNA. Forms a right-handed helical filament on oriC DNA; dsDNA binds to the exterior of the filament while single-stranded (ss)DNA is stabiized in the filament's interior. The ATP-DnaA-oriC complex binds and stabilizes one strand of the AT-rich DNA unwinding element (DUE), permitting loading of DNA polymerase. After initiation quickly degrades to an ADP-DnaA complex that is not apt for DNA replication. Binds acidic phospholipids.</text>
</comment>
<evidence type="ECO:0000256" key="6">
    <source>
        <dbReference type="ARBA" id="ARBA00023121"/>
    </source>
</evidence>
<comment type="caution">
    <text evidence="15">The sequence shown here is derived from an EMBL/GenBank/DDBJ whole genome shotgun (WGS) entry which is preliminary data.</text>
</comment>
<dbReference type="PANTHER" id="PTHR30050">
    <property type="entry name" value="CHROMOSOMAL REPLICATION INITIATOR PROTEIN DNAA"/>
    <property type="match status" value="1"/>
</dbReference>
<dbReference type="InterPro" id="IPR027417">
    <property type="entry name" value="P-loop_NTPase"/>
</dbReference>
<reference evidence="15 16" key="1">
    <citation type="journal article" date="2016" name="Nat. Commun.">
        <title>Thousands of microbial genomes shed light on interconnected biogeochemical processes in an aquifer system.</title>
        <authorList>
            <person name="Anantharaman K."/>
            <person name="Brown C.T."/>
            <person name="Hug L.A."/>
            <person name="Sharon I."/>
            <person name="Castelle C.J."/>
            <person name="Probst A.J."/>
            <person name="Thomas B.C."/>
            <person name="Singh A."/>
            <person name="Wilkins M.J."/>
            <person name="Karaoz U."/>
            <person name="Brodie E.L."/>
            <person name="Williams K.H."/>
            <person name="Hubbard S.S."/>
            <person name="Banfield J.F."/>
        </authorList>
    </citation>
    <scope>NUCLEOTIDE SEQUENCE [LARGE SCALE GENOMIC DNA]</scope>
</reference>
<dbReference type="SUPFAM" id="SSF48295">
    <property type="entry name" value="TrpR-like"/>
    <property type="match status" value="1"/>
</dbReference>
<dbReference type="Gene3D" id="3.30.300.180">
    <property type="match status" value="1"/>
</dbReference>
<dbReference type="CDD" id="cd06571">
    <property type="entry name" value="Bac_DnaA_C"/>
    <property type="match status" value="1"/>
</dbReference>
<evidence type="ECO:0000256" key="9">
    <source>
        <dbReference type="NCBIfam" id="TIGR00362"/>
    </source>
</evidence>
<protein>
    <recommendedName>
        <fullName evidence="8 9">Chromosomal replication initiator protein DnaA</fullName>
    </recommendedName>
</protein>
<evidence type="ECO:0000256" key="5">
    <source>
        <dbReference type="ARBA" id="ARBA00022840"/>
    </source>
</evidence>
<dbReference type="InterPro" id="IPR024633">
    <property type="entry name" value="DnaA_N_dom"/>
</dbReference>
<comment type="similarity">
    <text evidence="1 8 11">Belongs to the DnaA family.</text>
</comment>
<dbReference type="FunFam" id="3.40.50.300:FF:000668">
    <property type="entry name" value="Chromosomal replication initiator protein DnaA"/>
    <property type="match status" value="1"/>
</dbReference>
<feature type="binding site" evidence="8">
    <location>
        <position position="164"/>
    </location>
    <ligand>
        <name>ATP</name>
        <dbReference type="ChEBI" id="CHEBI:30616"/>
    </ligand>
</feature>
<dbReference type="GO" id="GO:0005737">
    <property type="term" value="C:cytoplasm"/>
    <property type="evidence" value="ECO:0007669"/>
    <property type="project" value="UniProtKB-SubCell"/>
</dbReference>
<dbReference type="HAMAP" id="MF_00377">
    <property type="entry name" value="DnaA_bact"/>
    <property type="match status" value="1"/>
</dbReference>
<dbReference type="Pfam" id="PF11638">
    <property type="entry name" value="DnaA_N"/>
    <property type="match status" value="1"/>
</dbReference>
<dbReference type="GO" id="GO:0008289">
    <property type="term" value="F:lipid binding"/>
    <property type="evidence" value="ECO:0007669"/>
    <property type="project" value="UniProtKB-KW"/>
</dbReference>
<dbReference type="InterPro" id="IPR013317">
    <property type="entry name" value="DnaA_dom"/>
</dbReference>
<organism evidence="15 16">
    <name type="scientific">Candidatus Uhrbacteria bacterium RIFCSPHIGHO2_02_FULL_53_13</name>
    <dbReference type="NCBI Taxonomy" id="1802389"/>
    <lineage>
        <taxon>Bacteria</taxon>
        <taxon>Candidatus Uhriibacteriota</taxon>
    </lineage>
</organism>
<feature type="binding site" evidence="8">
    <location>
        <position position="168"/>
    </location>
    <ligand>
        <name>ATP</name>
        <dbReference type="ChEBI" id="CHEBI:30616"/>
    </ligand>
</feature>
<dbReference type="Gene3D" id="3.40.50.300">
    <property type="entry name" value="P-loop containing nucleotide triphosphate hydrolases"/>
    <property type="match status" value="1"/>
</dbReference>
<gene>
    <name evidence="8" type="primary">dnaA</name>
    <name evidence="15" type="ORF">A3C17_01895</name>
</gene>
<dbReference type="InterPro" id="IPR010921">
    <property type="entry name" value="Trp_repressor/repl_initiator"/>
</dbReference>
<evidence type="ECO:0000259" key="14">
    <source>
        <dbReference type="SMART" id="SM00760"/>
    </source>
</evidence>
<dbReference type="GO" id="GO:0006275">
    <property type="term" value="P:regulation of DNA replication"/>
    <property type="evidence" value="ECO:0007669"/>
    <property type="project" value="UniProtKB-UniRule"/>
</dbReference>
<dbReference type="EMBL" id="MGDX01000005">
    <property type="protein sequence ID" value="OGL71844.1"/>
    <property type="molecule type" value="Genomic_DNA"/>
</dbReference>
<evidence type="ECO:0000256" key="11">
    <source>
        <dbReference type="RuleBase" id="RU004227"/>
    </source>
</evidence>
<evidence type="ECO:0000256" key="1">
    <source>
        <dbReference type="ARBA" id="ARBA00006583"/>
    </source>
</evidence>
<dbReference type="CDD" id="cd00009">
    <property type="entry name" value="AAA"/>
    <property type="match status" value="1"/>
</dbReference>
<dbReference type="InterPro" id="IPR001957">
    <property type="entry name" value="Chromosome_initiator_DnaA"/>
</dbReference>
<feature type="binding site" evidence="8">
    <location>
        <position position="166"/>
    </location>
    <ligand>
        <name>ATP</name>
        <dbReference type="ChEBI" id="CHEBI:30616"/>
    </ligand>
</feature>
<dbReference type="Gene3D" id="1.10.8.60">
    <property type="match status" value="1"/>
</dbReference>
<dbReference type="AlphaFoldDB" id="A0A1F7U249"/>
<evidence type="ECO:0000313" key="16">
    <source>
        <dbReference type="Proteomes" id="UP000177097"/>
    </source>
</evidence>
<dbReference type="GO" id="GO:0005886">
    <property type="term" value="C:plasma membrane"/>
    <property type="evidence" value="ECO:0007669"/>
    <property type="project" value="TreeGrafter"/>
</dbReference>
<dbReference type="Pfam" id="PF00308">
    <property type="entry name" value="Bac_DnaA"/>
    <property type="match status" value="1"/>
</dbReference>
<dbReference type="InterPro" id="IPR003593">
    <property type="entry name" value="AAA+_ATPase"/>
</dbReference>
<evidence type="ECO:0000259" key="13">
    <source>
        <dbReference type="SMART" id="SM00382"/>
    </source>
</evidence>
<dbReference type="NCBIfam" id="TIGR00362">
    <property type="entry name" value="DnaA"/>
    <property type="match status" value="1"/>
</dbReference>
<dbReference type="InterPro" id="IPR013159">
    <property type="entry name" value="DnaA_C"/>
</dbReference>
<evidence type="ECO:0000256" key="10">
    <source>
        <dbReference type="RuleBase" id="RU000577"/>
    </source>
</evidence>
<feature type="region of interest" description="Domain I, interacts with DnaA modulators" evidence="8">
    <location>
        <begin position="1"/>
        <end position="104"/>
    </location>
</feature>
<dbReference type="InterPro" id="IPR038454">
    <property type="entry name" value="DnaA_N_sf"/>
</dbReference>
<dbReference type="GO" id="GO:0006270">
    <property type="term" value="P:DNA replication initiation"/>
    <property type="evidence" value="ECO:0007669"/>
    <property type="project" value="UniProtKB-UniRule"/>
</dbReference>
<feature type="region of interest" description="Domain III, AAA+ region" evidence="8">
    <location>
        <begin position="120"/>
        <end position="336"/>
    </location>
</feature>
<dbReference type="Pfam" id="PF08299">
    <property type="entry name" value="Bac_DnaA_C"/>
    <property type="match status" value="1"/>
</dbReference>
<feature type="region of interest" description="Disordered" evidence="12">
    <location>
        <begin position="87"/>
        <end position="118"/>
    </location>
</feature>
<feature type="compositionally biased region" description="Low complexity" evidence="12">
    <location>
        <begin position="104"/>
        <end position="118"/>
    </location>
</feature>
<dbReference type="GO" id="GO:0003688">
    <property type="term" value="F:DNA replication origin binding"/>
    <property type="evidence" value="ECO:0007669"/>
    <property type="project" value="UniProtKB-UniRule"/>
</dbReference>
<feature type="region of interest" description="Domain IV, binds dsDNA" evidence="8">
    <location>
        <begin position="337"/>
        <end position="462"/>
    </location>
</feature>
<keyword evidence="2 8" id="KW-0963">Cytoplasm</keyword>
<accession>A0A1F7U249</accession>
<feature type="domain" description="Chromosomal replication initiator DnaA C-terminal" evidence="14">
    <location>
        <begin position="365"/>
        <end position="434"/>
    </location>
</feature>
<dbReference type="SMART" id="SM00382">
    <property type="entry name" value="AAA"/>
    <property type="match status" value="1"/>
</dbReference>
<evidence type="ECO:0000256" key="2">
    <source>
        <dbReference type="ARBA" id="ARBA00022490"/>
    </source>
</evidence>
<evidence type="ECO:0000313" key="15">
    <source>
        <dbReference type="EMBL" id="OGL71844.1"/>
    </source>
</evidence>
<proteinExistence type="inferred from homology"/>
<sequence length="462" mass="52315">MDTQELWKTALGELELSLSKANFTTWFKDTFISDVKNDKITIAVPNGFTKAWLENKYQRDILTSLQHVTSDAVRTITFKVEARSRALEPQQQDFPLPSEQSYEDTFSNSSNNSDGTTNLTLNPRYTFESYIVGKQNEFAHAAAVAVSKNLGTSYNPLYIYGGVGLGKTHLLQAIGHAVTKNNAIKRVLYVTSETFTNEFINAVRIGHAKEFKDRYRSVDILIVDDIQFFGGKMETQEEFFHTFNALQQQNKQIVISSDRPPKAIGGLENRLLSRFESGVTADISSPDFETRVAILDAKCYDHKWSMGTELTHYIAENISSNVRELEGALNKIIAYHQLKNLKPKLDTVAPIVQTFKPIDIIKTVTPRELIGVVSHYFDITTDEVVGKSREKRLAFPRQIIMFLMREEMTYSYPSIGTELGGRDHTTAMHAYSKIKGMLDSDDKLRHDIEIIKQRLYSGTPSP</sequence>
<evidence type="ECO:0000256" key="8">
    <source>
        <dbReference type="HAMAP-Rule" id="MF_00377"/>
    </source>
</evidence>
<dbReference type="PANTHER" id="PTHR30050:SF2">
    <property type="entry name" value="CHROMOSOMAL REPLICATION INITIATOR PROTEIN DNAA"/>
    <property type="match status" value="1"/>
</dbReference>
<keyword evidence="7 8" id="KW-0238">DNA-binding</keyword>
<evidence type="ECO:0000256" key="3">
    <source>
        <dbReference type="ARBA" id="ARBA00022705"/>
    </source>
</evidence>
<dbReference type="InterPro" id="IPR020591">
    <property type="entry name" value="Chromosome_initiator_DnaA-like"/>
</dbReference>
<keyword evidence="4 8" id="KW-0547">Nucleotide-binding</keyword>
<dbReference type="GO" id="GO:0005524">
    <property type="term" value="F:ATP binding"/>
    <property type="evidence" value="ECO:0007669"/>
    <property type="project" value="UniProtKB-UniRule"/>
</dbReference>
<keyword evidence="5 8" id="KW-0067">ATP-binding</keyword>
<evidence type="ECO:0000256" key="4">
    <source>
        <dbReference type="ARBA" id="ARBA00022741"/>
    </source>
</evidence>
<dbReference type="Gene3D" id="1.10.1750.10">
    <property type="match status" value="1"/>
</dbReference>
<evidence type="ECO:0000256" key="7">
    <source>
        <dbReference type="ARBA" id="ARBA00023125"/>
    </source>
</evidence>
<dbReference type="STRING" id="1802389.A3C17_01895"/>
<feature type="binding site" evidence="8">
    <location>
        <position position="167"/>
    </location>
    <ligand>
        <name>ATP</name>
        <dbReference type="ChEBI" id="CHEBI:30616"/>
    </ligand>
</feature>
<comment type="domain">
    <text evidence="8">Domain I is involved in oligomerization and binding regulators, domain II is flexibile and of varying length in different bacteria, domain III forms the AAA+ region, while domain IV binds dsDNA.</text>
</comment>
<evidence type="ECO:0000256" key="12">
    <source>
        <dbReference type="SAM" id="MobiDB-lite"/>
    </source>
</evidence>
<keyword evidence="6 8" id="KW-0446">Lipid-binding</keyword>